<gene>
    <name evidence="1" type="ORF">M0R45_029622</name>
</gene>
<dbReference type="AlphaFoldDB" id="A0AAW1WAS8"/>
<comment type="caution">
    <text evidence="1">The sequence shown here is derived from an EMBL/GenBank/DDBJ whole genome shotgun (WGS) entry which is preliminary data.</text>
</comment>
<dbReference type="EMBL" id="JBEDUW010000006">
    <property type="protein sequence ID" value="KAK9921094.1"/>
    <property type="molecule type" value="Genomic_DNA"/>
</dbReference>
<evidence type="ECO:0000313" key="2">
    <source>
        <dbReference type="Proteomes" id="UP001457282"/>
    </source>
</evidence>
<proteinExistence type="predicted"/>
<sequence>MRRLLLPSIHAAHSTGIAVCSPRVSLSHRASQRRRLIFTAQPRFQSASLSASAAENSNHYREAFVDLGPTLASHHLSRRLTLCAGKKEETDSN</sequence>
<reference evidence="1 2" key="1">
    <citation type="journal article" date="2023" name="G3 (Bethesda)">
        <title>A chromosome-length genome assembly and annotation of blackberry (Rubus argutus, cv. 'Hillquist').</title>
        <authorList>
            <person name="Bruna T."/>
            <person name="Aryal R."/>
            <person name="Dudchenko O."/>
            <person name="Sargent D.J."/>
            <person name="Mead D."/>
            <person name="Buti M."/>
            <person name="Cavallini A."/>
            <person name="Hytonen T."/>
            <person name="Andres J."/>
            <person name="Pham M."/>
            <person name="Weisz D."/>
            <person name="Mascagni F."/>
            <person name="Usai G."/>
            <person name="Natali L."/>
            <person name="Bassil N."/>
            <person name="Fernandez G.E."/>
            <person name="Lomsadze A."/>
            <person name="Armour M."/>
            <person name="Olukolu B."/>
            <person name="Poorten T."/>
            <person name="Britton C."/>
            <person name="Davik J."/>
            <person name="Ashrafi H."/>
            <person name="Aiden E.L."/>
            <person name="Borodovsky M."/>
            <person name="Worthington M."/>
        </authorList>
    </citation>
    <scope>NUCLEOTIDE SEQUENCE [LARGE SCALE GENOMIC DNA]</scope>
    <source>
        <strain evidence="1">PI 553951</strain>
    </source>
</reference>
<protein>
    <submittedName>
        <fullName evidence="1">Uncharacterized protein</fullName>
    </submittedName>
</protein>
<organism evidence="1 2">
    <name type="scientific">Rubus argutus</name>
    <name type="common">Southern blackberry</name>
    <dbReference type="NCBI Taxonomy" id="59490"/>
    <lineage>
        <taxon>Eukaryota</taxon>
        <taxon>Viridiplantae</taxon>
        <taxon>Streptophyta</taxon>
        <taxon>Embryophyta</taxon>
        <taxon>Tracheophyta</taxon>
        <taxon>Spermatophyta</taxon>
        <taxon>Magnoliopsida</taxon>
        <taxon>eudicotyledons</taxon>
        <taxon>Gunneridae</taxon>
        <taxon>Pentapetalae</taxon>
        <taxon>rosids</taxon>
        <taxon>fabids</taxon>
        <taxon>Rosales</taxon>
        <taxon>Rosaceae</taxon>
        <taxon>Rosoideae</taxon>
        <taxon>Rosoideae incertae sedis</taxon>
        <taxon>Rubus</taxon>
    </lineage>
</organism>
<keyword evidence="2" id="KW-1185">Reference proteome</keyword>
<name>A0AAW1WAS8_RUBAR</name>
<accession>A0AAW1WAS8</accession>
<dbReference type="Proteomes" id="UP001457282">
    <property type="component" value="Unassembled WGS sequence"/>
</dbReference>
<evidence type="ECO:0000313" key="1">
    <source>
        <dbReference type="EMBL" id="KAK9921094.1"/>
    </source>
</evidence>